<dbReference type="PANTHER" id="PTHR33055">
    <property type="entry name" value="TRANSPOSASE FOR INSERTION SEQUENCE ELEMENT IS1111A"/>
    <property type="match status" value="1"/>
</dbReference>
<dbReference type="Proteomes" id="UP001059272">
    <property type="component" value="Chromosome"/>
</dbReference>
<dbReference type="GO" id="GO:0006313">
    <property type="term" value="P:DNA transposition"/>
    <property type="evidence" value="ECO:0007669"/>
    <property type="project" value="InterPro"/>
</dbReference>
<evidence type="ECO:0000259" key="3">
    <source>
        <dbReference type="Pfam" id="PF02371"/>
    </source>
</evidence>
<dbReference type="EMBL" id="CP090065">
    <property type="protein sequence ID" value="UVO09177.1"/>
    <property type="molecule type" value="Genomic_DNA"/>
</dbReference>
<dbReference type="Pfam" id="PF01548">
    <property type="entry name" value="DEDD_Tnp_IS110"/>
    <property type="match status" value="1"/>
</dbReference>
<feature type="coiled-coil region" evidence="1">
    <location>
        <begin position="128"/>
        <end position="155"/>
    </location>
</feature>
<dbReference type="RefSeq" id="WP_258884269.1">
    <property type="nucleotide sequence ID" value="NZ_CP090065.1"/>
</dbReference>
<dbReference type="GO" id="GO:0003677">
    <property type="term" value="F:DNA binding"/>
    <property type="evidence" value="ECO:0007669"/>
    <property type="project" value="InterPro"/>
</dbReference>
<dbReference type="InterPro" id="IPR003346">
    <property type="entry name" value="Transposase_20"/>
</dbReference>
<name>A0AAE9NT77_9GAMM</name>
<evidence type="ECO:0000256" key="1">
    <source>
        <dbReference type="SAM" id="Coils"/>
    </source>
</evidence>
<evidence type="ECO:0000313" key="4">
    <source>
        <dbReference type="EMBL" id="UVO09177.1"/>
    </source>
</evidence>
<reference evidence="4" key="1">
    <citation type="submission" date="2021-12" db="EMBL/GenBank/DDBJ databases">
        <title>Genome sequence of novel Pectobacterium sp. causing blackleg.</title>
        <authorList>
            <person name="Wang J."/>
        </authorList>
    </citation>
    <scope>NUCLEOTIDE SEQUENCE</scope>
    <source>
        <strain evidence="4">BY21311</strain>
    </source>
</reference>
<dbReference type="AlphaFoldDB" id="A0AAE9NT77"/>
<dbReference type="InterPro" id="IPR002525">
    <property type="entry name" value="Transp_IS110-like_N"/>
</dbReference>
<feature type="domain" description="Transposase IS116/IS110/IS902 C-terminal" evidence="3">
    <location>
        <begin position="193"/>
        <end position="275"/>
    </location>
</feature>
<evidence type="ECO:0000259" key="2">
    <source>
        <dbReference type="Pfam" id="PF01548"/>
    </source>
</evidence>
<dbReference type="InterPro" id="IPR047650">
    <property type="entry name" value="Transpos_IS110"/>
</dbReference>
<dbReference type="KEGG" id="ppoo:LW347_04125"/>
<dbReference type="GO" id="GO:0004803">
    <property type="term" value="F:transposase activity"/>
    <property type="evidence" value="ECO:0007669"/>
    <property type="project" value="InterPro"/>
</dbReference>
<sequence>MHTLTPVGIDVASQKFDVAVWKGGTSYKTKVFPNTPKGFKALQTWLEPFGECHVCMEATGVYSEPLATFLSDAGYVVSVENPARIKSFGRSELSRNKTDKGDARMIARYCGQHSPVEWQPIPLNERKLRALVNRLNNLLEMKQMEENRLETADAVVQPSISEVVAMLDAQSEETRRAINDHIDNDPGLRKNRKLLESIPGIAGVLSSTLLAYLGDMSRFSSSKAVVAWTGLNPMQQESGQWKGKSRISKMGNSIMRRSLYMPAIVAMQYNPAVAALRERMNARNKSGKVVVCAAMKKRLQLAYGVLKSGRPFDAEICLAR</sequence>
<organism evidence="4 5">
    <name type="scientific">Pectobacterium polonicum</name>
    <dbReference type="NCBI Taxonomy" id="2485124"/>
    <lineage>
        <taxon>Bacteria</taxon>
        <taxon>Pseudomonadati</taxon>
        <taxon>Pseudomonadota</taxon>
        <taxon>Gammaproteobacteria</taxon>
        <taxon>Enterobacterales</taxon>
        <taxon>Pectobacteriaceae</taxon>
        <taxon>Pectobacterium</taxon>
    </lineage>
</organism>
<keyword evidence="1" id="KW-0175">Coiled coil</keyword>
<gene>
    <name evidence="4" type="ORF">LW347_04125</name>
</gene>
<evidence type="ECO:0000313" key="5">
    <source>
        <dbReference type="Proteomes" id="UP001059272"/>
    </source>
</evidence>
<feature type="domain" description="Transposase IS110-like N-terminal" evidence="2">
    <location>
        <begin position="7"/>
        <end position="150"/>
    </location>
</feature>
<accession>A0AAE9NT77</accession>
<dbReference type="NCBIfam" id="NF033542">
    <property type="entry name" value="transpos_IS110"/>
    <property type="match status" value="1"/>
</dbReference>
<protein>
    <submittedName>
        <fullName evidence="4">IS110 family transposase</fullName>
    </submittedName>
</protein>
<dbReference type="Pfam" id="PF02371">
    <property type="entry name" value="Transposase_20"/>
    <property type="match status" value="1"/>
</dbReference>
<dbReference type="PANTHER" id="PTHR33055:SF3">
    <property type="entry name" value="PUTATIVE TRANSPOSASE FOR IS117-RELATED"/>
    <property type="match status" value="1"/>
</dbReference>
<proteinExistence type="predicted"/>